<dbReference type="KEGG" id="cyp:PCC8801_0511"/>
<name>B7JVN1_RIPO1</name>
<reference evidence="2" key="1">
    <citation type="journal article" date="2011" name="MBio">
        <title>Novel metabolic attributes of the genus Cyanothece, comprising a group of unicellular nitrogen-fixing Cyanobacteria.</title>
        <authorList>
            <person name="Bandyopadhyay A."/>
            <person name="Elvitigala T."/>
            <person name="Welsh E."/>
            <person name="Stockel J."/>
            <person name="Liberton M."/>
            <person name="Min H."/>
            <person name="Sherman L.A."/>
            <person name="Pakrasi H.B."/>
        </authorList>
    </citation>
    <scope>NUCLEOTIDE SEQUENCE [LARGE SCALE GENOMIC DNA]</scope>
    <source>
        <strain evidence="2">PCC 8801</strain>
    </source>
</reference>
<dbReference type="Proteomes" id="UP000008204">
    <property type="component" value="Chromosome"/>
</dbReference>
<dbReference type="RefSeq" id="WP_012593879.1">
    <property type="nucleotide sequence ID" value="NC_011726.1"/>
</dbReference>
<dbReference type="EMBL" id="CP001287">
    <property type="protein sequence ID" value="ACK64602.1"/>
    <property type="molecule type" value="Genomic_DNA"/>
</dbReference>
<proteinExistence type="predicted"/>
<dbReference type="STRING" id="41431.PCC8801_0511"/>
<organism evidence="1 2">
    <name type="scientific">Rippkaea orientalis (strain PCC 8801 / RF-1)</name>
    <name type="common">Cyanothece sp. (strain PCC 8801)</name>
    <dbReference type="NCBI Taxonomy" id="41431"/>
    <lineage>
        <taxon>Bacteria</taxon>
        <taxon>Bacillati</taxon>
        <taxon>Cyanobacteriota</taxon>
        <taxon>Cyanophyceae</taxon>
        <taxon>Oscillatoriophycideae</taxon>
        <taxon>Chroococcales</taxon>
        <taxon>Aphanothecaceae</taxon>
        <taxon>Rippkaea</taxon>
        <taxon>Rippkaea orientalis</taxon>
    </lineage>
</organism>
<dbReference type="AlphaFoldDB" id="B7JVN1"/>
<evidence type="ECO:0000313" key="2">
    <source>
        <dbReference type="Proteomes" id="UP000008204"/>
    </source>
</evidence>
<sequence>MTNSNKKMLLFQAGTQGWKNPQPNNAIISKRIQPKLTTKELIDLTKIPPHKLPRIGGYLTWKGYFIIHSAKNLWQVCQPLAA</sequence>
<protein>
    <submittedName>
        <fullName evidence="1">Uncharacterized protein</fullName>
    </submittedName>
</protein>
<gene>
    <name evidence="1" type="ordered locus">PCC8801_0511</name>
</gene>
<dbReference type="HOGENOM" id="CLU_2552579_0_0_3"/>
<evidence type="ECO:0000313" key="1">
    <source>
        <dbReference type="EMBL" id="ACK64602.1"/>
    </source>
</evidence>
<keyword evidence="2" id="KW-1185">Reference proteome</keyword>
<accession>B7JVN1</accession>